<dbReference type="InterPro" id="IPR038499">
    <property type="entry name" value="BRO1_sf"/>
</dbReference>
<dbReference type="PANTHER" id="PTHR23030:SF39">
    <property type="entry name" value="PROGRAMMED CELL DEATH 6-INTERACTING PROTEIN"/>
    <property type="match status" value="1"/>
</dbReference>
<dbReference type="Gene3D" id="1.25.40.280">
    <property type="entry name" value="alix/aip1 like domains"/>
    <property type="match status" value="1"/>
</dbReference>
<feature type="compositionally biased region" description="Pro residues" evidence="2">
    <location>
        <begin position="736"/>
        <end position="749"/>
    </location>
</feature>
<dbReference type="STRING" id="97359.A0A550C3V2"/>
<gene>
    <name evidence="4" type="ORF">BD626DRAFT_154227</name>
</gene>
<dbReference type="CDD" id="cd09241">
    <property type="entry name" value="BRO1_ScRim20-like"/>
    <property type="match status" value="1"/>
</dbReference>
<protein>
    <submittedName>
        <fullName evidence="4">BRO1-like domain-containing protein</fullName>
    </submittedName>
</protein>
<proteinExistence type="inferred from homology"/>
<comment type="caution">
    <text evidence="4">The sequence shown here is derived from an EMBL/GenBank/DDBJ whole genome shotgun (WGS) entry which is preliminary data.</text>
</comment>
<feature type="domain" description="BRO1" evidence="3">
    <location>
        <begin position="3"/>
        <end position="405"/>
    </location>
</feature>
<evidence type="ECO:0000313" key="4">
    <source>
        <dbReference type="EMBL" id="TRM59396.1"/>
    </source>
</evidence>
<reference evidence="4 5" key="1">
    <citation type="journal article" date="2019" name="New Phytol.">
        <title>Comparative genomics reveals unique wood-decay strategies and fruiting body development in the Schizophyllaceae.</title>
        <authorList>
            <person name="Almasi E."/>
            <person name="Sahu N."/>
            <person name="Krizsan K."/>
            <person name="Balint B."/>
            <person name="Kovacs G.M."/>
            <person name="Kiss B."/>
            <person name="Cseklye J."/>
            <person name="Drula E."/>
            <person name="Henrissat B."/>
            <person name="Nagy I."/>
            <person name="Chovatia M."/>
            <person name="Adam C."/>
            <person name="LaButti K."/>
            <person name="Lipzen A."/>
            <person name="Riley R."/>
            <person name="Grigoriev I.V."/>
            <person name="Nagy L.G."/>
        </authorList>
    </citation>
    <scope>NUCLEOTIDE SEQUENCE [LARGE SCALE GENOMIC DNA]</scope>
    <source>
        <strain evidence="4 5">NL-1724</strain>
    </source>
</reference>
<dbReference type="GO" id="GO:0005768">
    <property type="term" value="C:endosome"/>
    <property type="evidence" value="ECO:0007669"/>
    <property type="project" value="TreeGrafter"/>
</dbReference>
<evidence type="ECO:0000256" key="1">
    <source>
        <dbReference type="ARBA" id="ARBA00038154"/>
    </source>
</evidence>
<accession>A0A550C3V2</accession>
<dbReference type="Proteomes" id="UP000320762">
    <property type="component" value="Unassembled WGS sequence"/>
</dbReference>
<dbReference type="PANTHER" id="PTHR23030">
    <property type="entry name" value="PCD6 INTERACTING PROTEIN-RELATED"/>
    <property type="match status" value="1"/>
</dbReference>
<feature type="compositionally biased region" description="Pro residues" evidence="2">
    <location>
        <begin position="779"/>
        <end position="795"/>
    </location>
</feature>
<feature type="region of interest" description="Disordered" evidence="2">
    <location>
        <begin position="731"/>
        <end position="838"/>
    </location>
</feature>
<evidence type="ECO:0000313" key="5">
    <source>
        <dbReference type="Proteomes" id="UP000320762"/>
    </source>
</evidence>
<dbReference type="OrthoDB" id="64867at2759"/>
<dbReference type="InterPro" id="IPR025304">
    <property type="entry name" value="ALIX_V_dom"/>
</dbReference>
<dbReference type="Pfam" id="PF03097">
    <property type="entry name" value="BRO1"/>
    <property type="match status" value="1"/>
</dbReference>
<dbReference type="AlphaFoldDB" id="A0A550C3V2"/>
<dbReference type="Gene3D" id="1.20.120.560">
    <property type="entry name" value="alix/aip1 in complex with the ypdl late domain"/>
    <property type="match status" value="1"/>
</dbReference>
<dbReference type="Pfam" id="PF13949">
    <property type="entry name" value="ALIX_LYPXL_bnd"/>
    <property type="match status" value="1"/>
</dbReference>
<dbReference type="InterPro" id="IPR004328">
    <property type="entry name" value="BRO1_dom"/>
</dbReference>
<dbReference type="SMART" id="SM01041">
    <property type="entry name" value="BRO1"/>
    <property type="match status" value="1"/>
</dbReference>
<organism evidence="4 5">
    <name type="scientific">Schizophyllum amplum</name>
    <dbReference type="NCBI Taxonomy" id="97359"/>
    <lineage>
        <taxon>Eukaryota</taxon>
        <taxon>Fungi</taxon>
        <taxon>Dikarya</taxon>
        <taxon>Basidiomycota</taxon>
        <taxon>Agaricomycotina</taxon>
        <taxon>Agaricomycetes</taxon>
        <taxon>Agaricomycetidae</taxon>
        <taxon>Agaricales</taxon>
        <taxon>Schizophyllaceae</taxon>
        <taxon>Schizophyllum</taxon>
    </lineage>
</organism>
<evidence type="ECO:0000259" key="3">
    <source>
        <dbReference type="PROSITE" id="PS51180"/>
    </source>
</evidence>
<evidence type="ECO:0000256" key="2">
    <source>
        <dbReference type="SAM" id="MobiDB-lite"/>
    </source>
</evidence>
<comment type="similarity">
    <text evidence="1">Belongs to the palA/RIM20 family.</text>
</comment>
<dbReference type="PROSITE" id="PS51180">
    <property type="entry name" value="BRO1"/>
    <property type="match status" value="1"/>
</dbReference>
<sequence length="838" mass="94391">MSNLVSIPFKKSYEANIKDAVRQYIQDHTSSHPDALRHDIAEWEKLRRVASGSSVHVDRIQGILRYHAQLLRIQSKLPADIGLGVSYAPAFANASSLPITLNDLTFERASVLFNLAALYSQLGAAEDRSTVDGIKRAMAYFSNAAGLFAYLQSNVLPKFIPPANEFEAPLDLTKDSVEGLHHAMLAQAEECFWQKAKLDNMKNTIIAKLASSVAKHYGDSLESIRGASPTIKHLFPSNWLSYIEVKQYHFEAVAHYRMSLVEGEANRYGKELSFLSEALSAAKKAYDIARRGRVVQAVMRDVQGFLDVVQKDFTRAERDNDLIYHDYVPAGSSLTVIAPSHVAKPTVPRELENPGLVQDAPLFSELLGWGANEAINIYNDRKEKLVKDMVLDGAAEVKERANSKLRELHLPASLDALDQTVRLPPSLLRKAEEVRLEKGPERIESLMEDIQRIAGLDRKLLDEAMSILDDEAEEDENARAEGHVHRLPSHEANSDLMHKYERYHNVLTQAAESDESVRQKYDEWEPSIVELTWDEDRLERSVPSSTAVSGRASRETEVHRRALRVRLEQLDDIHRELENFVRRAQNLADADDIRARVVKFAAGFAQLAEVQPAAFEDILDDELAKYDKFLHGVAECGDRQQGLMEEIEYHNQLLLNSRKEDPSVKERERALQSLDLAYHKYREIVRNLEEGLNFYNELSKMLTQFRESCKMWSRERSQGLHTMIQSMEKISLQQRTPPPEPAASPPVLEPEPEPEGEPEPEPESESASELEEEEEEQPKPPPPPAPAPAPAPARAPKPRGLPSLTSGDWGFQEIPLAPGPPPAPAPVQTPRRSTRRQR</sequence>
<dbReference type="Gene3D" id="1.20.140.50">
    <property type="entry name" value="alix/aip1 like domains"/>
    <property type="match status" value="1"/>
</dbReference>
<keyword evidence="5" id="KW-1185">Reference proteome</keyword>
<feature type="compositionally biased region" description="Acidic residues" evidence="2">
    <location>
        <begin position="750"/>
        <end position="776"/>
    </location>
</feature>
<feature type="compositionally biased region" description="Pro residues" evidence="2">
    <location>
        <begin position="817"/>
        <end position="827"/>
    </location>
</feature>
<name>A0A550C3V2_9AGAR</name>
<dbReference type="EMBL" id="VDMD01000028">
    <property type="protein sequence ID" value="TRM59396.1"/>
    <property type="molecule type" value="Genomic_DNA"/>
</dbReference>